<accession>A0ABD2J1U3</accession>
<comment type="caution">
    <text evidence="1">The sequence shown here is derived from an EMBL/GenBank/DDBJ whole genome shotgun (WGS) entry which is preliminary data.</text>
</comment>
<name>A0ABD2J1U3_HETSC</name>
<sequence>MSACLTGLKAEELFVRACPPIFGPFCILGCPSACMPFLPTFPAWALCMSACIGQPPPVWACNEGGLHAPSDEQNCYGEEFVGLGPSAGLANVENAQFVQLSTGGFLSDIYRIQIQFKQVENAKQGGTTPTAFSCIFKVPTSRVWI</sequence>
<reference evidence="1 2" key="1">
    <citation type="submission" date="2024-10" db="EMBL/GenBank/DDBJ databases">
        <authorList>
            <person name="Kim D."/>
        </authorList>
    </citation>
    <scope>NUCLEOTIDE SEQUENCE [LARGE SCALE GENOMIC DNA]</scope>
    <source>
        <strain evidence="1">Taebaek</strain>
    </source>
</reference>
<evidence type="ECO:0000313" key="2">
    <source>
        <dbReference type="Proteomes" id="UP001620645"/>
    </source>
</evidence>
<organism evidence="1 2">
    <name type="scientific">Heterodera schachtii</name>
    <name type="common">Sugarbeet cyst nematode worm</name>
    <name type="synonym">Tylenchus schachtii</name>
    <dbReference type="NCBI Taxonomy" id="97005"/>
    <lineage>
        <taxon>Eukaryota</taxon>
        <taxon>Metazoa</taxon>
        <taxon>Ecdysozoa</taxon>
        <taxon>Nematoda</taxon>
        <taxon>Chromadorea</taxon>
        <taxon>Rhabditida</taxon>
        <taxon>Tylenchina</taxon>
        <taxon>Tylenchomorpha</taxon>
        <taxon>Tylenchoidea</taxon>
        <taxon>Heteroderidae</taxon>
        <taxon>Heteroderinae</taxon>
        <taxon>Heterodera</taxon>
    </lineage>
</organism>
<gene>
    <name evidence="1" type="ORF">niasHS_008131</name>
</gene>
<dbReference type="AlphaFoldDB" id="A0ABD2J1U3"/>
<protein>
    <submittedName>
        <fullName evidence="1">Uncharacterized protein</fullName>
    </submittedName>
</protein>
<dbReference type="Proteomes" id="UP001620645">
    <property type="component" value="Unassembled WGS sequence"/>
</dbReference>
<dbReference type="EMBL" id="JBICCN010000217">
    <property type="protein sequence ID" value="KAL3086074.1"/>
    <property type="molecule type" value="Genomic_DNA"/>
</dbReference>
<evidence type="ECO:0000313" key="1">
    <source>
        <dbReference type="EMBL" id="KAL3086074.1"/>
    </source>
</evidence>
<proteinExistence type="predicted"/>
<keyword evidence="2" id="KW-1185">Reference proteome</keyword>